<dbReference type="CTD" id="20202529"/>
<reference evidence="2" key="3">
    <citation type="submission" date="2015-06" db="UniProtKB">
        <authorList>
            <consortium name="EnsemblMetazoa"/>
        </authorList>
    </citation>
    <scope>IDENTIFICATION</scope>
</reference>
<dbReference type="EMBL" id="KB096023">
    <property type="protein sequence ID" value="ESO08949.1"/>
    <property type="molecule type" value="Genomic_DNA"/>
</dbReference>
<gene>
    <name evidence="2" type="primary">20202529</name>
    <name evidence="1" type="ORF">HELRODRAFT_168871</name>
</gene>
<reference evidence="3" key="1">
    <citation type="submission" date="2012-12" db="EMBL/GenBank/DDBJ databases">
        <authorList>
            <person name="Hellsten U."/>
            <person name="Grimwood J."/>
            <person name="Chapman J.A."/>
            <person name="Shapiro H."/>
            <person name="Aerts A."/>
            <person name="Otillar R.P."/>
            <person name="Terry A.Y."/>
            <person name="Boore J.L."/>
            <person name="Simakov O."/>
            <person name="Marletaz F."/>
            <person name="Cho S.-J."/>
            <person name="Edsinger-Gonzales E."/>
            <person name="Havlak P."/>
            <person name="Kuo D.-H."/>
            <person name="Larsson T."/>
            <person name="Lv J."/>
            <person name="Arendt D."/>
            <person name="Savage R."/>
            <person name="Osoegawa K."/>
            <person name="de Jong P."/>
            <person name="Lindberg D.R."/>
            <person name="Seaver E.C."/>
            <person name="Weisblat D.A."/>
            <person name="Putnam N.H."/>
            <person name="Grigoriev I.V."/>
            <person name="Rokhsar D.S."/>
        </authorList>
    </citation>
    <scope>NUCLEOTIDE SEQUENCE</scope>
</reference>
<accession>T1F129</accession>
<protein>
    <submittedName>
        <fullName evidence="1 2">Uncharacterized protein</fullName>
    </submittedName>
</protein>
<dbReference type="KEGG" id="hro:HELRODRAFT_168871"/>
<dbReference type="AlphaFoldDB" id="T1F129"/>
<dbReference type="Proteomes" id="UP000015101">
    <property type="component" value="Unassembled WGS sequence"/>
</dbReference>
<dbReference type="EMBL" id="AMQM01003129">
    <property type="status" value="NOT_ANNOTATED_CDS"/>
    <property type="molecule type" value="Genomic_DNA"/>
</dbReference>
<dbReference type="HOGENOM" id="CLU_2186758_0_0_1"/>
<dbReference type="EnsemblMetazoa" id="HelroT168871">
    <property type="protein sequence ID" value="HelroP168871"/>
    <property type="gene ID" value="HelroG168871"/>
</dbReference>
<name>T1F129_HELRO</name>
<sequence>MNDFLVRCFQRANIPTIKEPTGLMEEGSLRPMGILFHHRRRDVPLLGMLRSLTPWLKGTLILPHRRRVPLPYEPQTLKIQNMRLLQKAKFFSQSALRPLVQPMLRLRVF</sequence>
<dbReference type="InParanoid" id="T1F129"/>
<evidence type="ECO:0000313" key="1">
    <source>
        <dbReference type="EMBL" id="ESO08949.1"/>
    </source>
</evidence>
<dbReference type="GeneID" id="20202529"/>
<keyword evidence="3" id="KW-1185">Reference proteome</keyword>
<proteinExistence type="predicted"/>
<organism evidence="2 3">
    <name type="scientific">Helobdella robusta</name>
    <name type="common">Californian leech</name>
    <dbReference type="NCBI Taxonomy" id="6412"/>
    <lineage>
        <taxon>Eukaryota</taxon>
        <taxon>Metazoa</taxon>
        <taxon>Spiralia</taxon>
        <taxon>Lophotrochozoa</taxon>
        <taxon>Annelida</taxon>
        <taxon>Clitellata</taxon>
        <taxon>Hirudinea</taxon>
        <taxon>Rhynchobdellida</taxon>
        <taxon>Glossiphoniidae</taxon>
        <taxon>Helobdella</taxon>
    </lineage>
</organism>
<evidence type="ECO:0000313" key="3">
    <source>
        <dbReference type="Proteomes" id="UP000015101"/>
    </source>
</evidence>
<dbReference type="OrthoDB" id="2016582at2759"/>
<dbReference type="RefSeq" id="XP_009012971.1">
    <property type="nucleotide sequence ID" value="XM_009014723.1"/>
</dbReference>
<reference evidence="1 3" key="2">
    <citation type="journal article" date="2013" name="Nature">
        <title>Insights into bilaterian evolution from three spiralian genomes.</title>
        <authorList>
            <person name="Simakov O."/>
            <person name="Marletaz F."/>
            <person name="Cho S.J."/>
            <person name="Edsinger-Gonzales E."/>
            <person name="Havlak P."/>
            <person name="Hellsten U."/>
            <person name="Kuo D.H."/>
            <person name="Larsson T."/>
            <person name="Lv J."/>
            <person name="Arendt D."/>
            <person name="Savage R."/>
            <person name="Osoegawa K."/>
            <person name="de Jong P."/>
            <person name="Grimwood J."/>
            <person name="Chapman J.A."/>
            <person name="Shapiro H."/>
            <person name="Aerts A."/>
            <person name="Otillar R.P."/>
            <person name="Terry A.Y."/>
            <person name="Boore J.L."/>
            <person name="Grigoriev I.V."/>
            <person name="Lindberg D.R."/>
            <person name="Seaver E.C."/>
            <person name="Weisblat D.A."/>
            <person name="Putnam N.H."/>
            <person name="Rokhsar D.S."/>
        </authorList>
    </citation>
    <scope>NUCLEOTIDE SEQUENCE</scope>
</reference>
<evidence type="ECO:0000313" key="2">
    <source>
        <dbReference type="EnsemblMetazoa" id="HelroP168871"/>
    </source>
</evidence>